<evidence type="ECO:0000313" key="3">
    <source>
        <dbReference type="EMBL" id="CAF3834660.1"/>
    </source>
</evidence>
<reference evidence="2" key="1">
    <citation type="submission" date="2021-02" db="EMBL/GenBank/DDBJ databases">
        <authorList>
            <person name="Nowell W R."/>
        </authorList>
    </citation>
    <scope>NUCLEOTIDE SEQUENCE</scope>
</reference>
<organism evidence="2 4">
    <name type="scientific">Adineta steineri</name>
    <dbReference type="NCBI Taxonomy" id="433720"/>
    <lineage>
        <taxon>Eukaryota</taxon>
        <taxon>Metazoa</taxon>
        <taxon>Spiralia</taxon>
        <taxon>Gnathifera</taxon>
        <taxon>Rotifera</taxon>
        <taxon>Eurotatoria</taxon>
        <taxon>Bdelloidea</taxon>
        <taxon>Adinetida</taxon>
        <taxon>Adinetidae</taxon>
        <taxon>Adineta</taxon>
    </lineage>
</organism>
<accession>A0A814MVN4</accession>
<dbReference type="Proteomes" id="UP000663868">
    <property type="component" value="Unassembled WGS sequence"/>
</dbReference>
<dbReference type="Proteomes" id="UP000663860">
    <property type="component" value="Unassembled WGS sequence"/>
</dbReference>
<evidence type="ECO:0008006" key="5">
    <source>
        <dbReference type="Google" id="ProtNLM"/>
    </source>
</evidence>
<evidence type="ECO:0000313" key="4">
    <source>
        <dbReference type="Proteomes" id="UP000663860"/>
    </source>
</evidence>
<proteinExistence type="predicted"/>
<feature type="coiled-coil region" evidence="1">
    <location>
        <begin position="106"/>
        <end position="154"/>
    </location>
</feature>
<comment type="caution">
    <text evidence="2">The sequence shown here is derived from an EMBL/GenBank/DDBJ whole genome shotgun (WGS) entry which is preliminary data.</text>
</comment>
<gene>
    <name evidence="2" type="ORF">IZO911_LOCUS22159</name>
    <name evidence="3" type="ORF">KXQ929_LOCUS19081</name>
</gene>
<feature type="coiled-coil region" evidence="1">
    <location>
        <begin position="39"/>
        <end position="66"/>
    </location>
</feature>
<dbReference type="AlphaFoldDB" id="A0A814MVN4"/>
<dbReference type="EMBL" id="CAJOBB010001277">
    <property type="protein sequence ID" value="CAF3834660.1"/>
    <property type="molecule type" value="Genomic_DNA"/>
</dbReference>
<keyword evidence="1" id="KW-0175">Coiled coil</keyword>
<name>A0A814MVN4_9BILA</name>
<evidence type="ECO:0000313" key="2">
    <source>
        <dbReference type="EMBL" id="CAF1084719.1"/>
    </source>
</evidence>
<dbReference type="EMBL" id="CAJNOE010000245">
    <property type="protein sequence ID" value="CAF1084719.1"/>
    <property type="molecule type" value="Genomic_DNA"/>
</dbReference>
<sequence>MATTTKTKILCSTCKKAAGVLTCRGCNNAFCSRDVIEHRQQLNRQMDEIGANHDQLKQLIVEQEAQPKCHPLMEQVDKWEQESITKIHQAADDVRKQILTIIRTHRAQVTDNLAVLTQELSRARDEDDYVETELKEWIEKLDQLKIDLNAAQAMHFDQDDSETSLISKIYTDNSSMSTFYQTMGNVQITGDGKIITHGSGNVHAAARCKRGYSVGQHRIRFKIDNLTPSNGFSCGIMSKSTPIESIFNNTINCNAVGYQQATAAIPTYNIGYNPYLQGFPQPMHQFQPSLPGISSVLNHDHVFSFYGQQNYNFQSNAIYELLIDCDKKIIRLTNEQTRQTHEFNINVAQCPFPWQFFITLLFANDRVSLC</sequence>
<evidence type="ECO:0000256" key="1">
    <source>
        <dbReference type="SAM" id="Coils"/>
    </source>
</evidence>
<protein>
    <recommendedName>
        <fullName evidence="5">B box-type domain-containing protein</fullName>
    </recommendedName>
</protein>